<name>A0A9D3S942_ANGAN</name>
<comment type="caution">
    <text evidence="1">The sequence shown here is derived from an EMBL/GenBank/DDBJ whole genome shotgun (WGS) entry which is preliminary data.</text>
</comment>
<accession>A0A9D3S942</accession>
<dbReference type="AlphaFoldDB" id="A0A9D3S942"/>
<protein>
    <submittedName>
        <fullName evidence="1">Uncharacterized protein</fullName>
    </submittedName>
</protein>
<evidence type="ECO:0000313" key="1">
    <source>
        <dbReference type="EMBL" id="KAG5856151.1"/>
    </source>
</evidence>
<keyword evidence="2" id="KW-1185">Reference proteome</keyword>
<feature type="non-terminal residue" evidence="1">
    <location>
        <position position="1"/>
    </location>
</feature>
<dbReference type="Proteomes" id="UP001044222">
    <property type="component" value="Unassembled WGS sequence"/>
</dbReference>
<organism evidence="1 2">
    <name type="scientific">Anguilla anguilla</name>
    <name type="common">European freshwater eel</name>
    <name type="synonym">Muraena anguilla</name>
    <dbReference type="NCBI Taxonomy" id="7936"/>
    <lineage>
        <taxon>Eukaryota</taxon>
        <taxon>Metazoa</taxon>
        <taxon>Chordata</taxon>
        <taxon>Craniata</taxon>
        <taxon>Vertebrata</taxon>
        <taxon>Euteleostomi</taxon>
        <taxon>Actinopterygii</taxon>
        <taxon>Neopterygii</taxon>
        <taxon>Teleostei</taxon>
        <taxon>Anguilliformes</taxon>
        <taxon>Anguillidae</taxon>
        <taxon>Anguilla</taxon>
    </lineage>
</organism>
<proteinExistence type="predicted"/>
<reference evidence="1" key="1">
    <citation type="submission" date="2021-01" db="EMBL/GenBank/DDBJ databases">
        <title>A chromosome-scale assembly of European eel, Anguilla anguilla.</title>
        <authorList>
            <person name="Henkel C."/>
            <person name="Jong-Raadsen S.A."/>
            <person name="Dufour S."/>
            <person name="Weltzien F.-A."/>
            <person name="Palstra A.P."/>
            <person name="Pelster B."/>
            <person name="Spaink H.P."/>
            <person name="Van Den Thillart G.E."/>
            <person name="Jansen H."/>
            <person name="Zahm M."/>
            <person name="Klopp C."/>
            <person name="Cedric C."/>
            <person name="Louis A."/>
            <person name="Berthelot C."/>
            <person name="Parey E."/>
            <person name="Roest Crollius H."/>
            <person name="Montfort J."/>
            <person name="Robinson-Rechavi M."/>
            <person name="Bucao C."/>
            <person name="Bouchez O."/>
            <person name="Gislard M."/>
            <person name="Lluch J."/>
            <person name="Milhes M."/>
            <person name="Lampietro C."/>
            <person name="Lopez Roques C."/>
            <person name="Donnadieu C."/>
            <person name="Braasch I."/>
            <person name="Desvignes T."/>
            <person name="Postlethwait J."/>
            <person name="Bobe J."/>
            <person name="Guiguen Y."/>
            <person name="Dirks R."/>
        </authorList>
    </citation>
    <scope>NUCLEOTIDE SEQUENCE</scope>
    <source>
        <strain evidence="1">Tag_6206</strain>
        <tissue evidence="1">Liver</tissue>
    </source>
</reference>
<dbReference type="EMBL" id="JAFIRN010000001">
    <property type="protein sequence ID" value="KAG5856151.1"/>
    <property type="molecule type" value="Genomic_DNA"/>
</dbReference>
<evidence type="ECO:0000313" key="2">
    <source>
        <dbReference type="Proteomes" id="UP001044222"/>
    </source>
</evidence>
<gene>
    <name evidence="1" type="ORF">ANANG_G00004970</name>
</gene>
<sequence>MGLVYSNTVRWSSSRWRWYGDCRGSTGCWSFGFHGRRHRSRIRRILGDVSSGCSQWGRSGCGDCGGHSTISWGGRSVRCRHCSGGCGWSRRRCSWLRPSLELPLLLALTQRGHGPFACERPWTIATTIMKIMKMQSRAVKQRTLKACKM</sequence>